<keyword evidence="2" id="KW-0560">Oxidoreductase</keyword>
<dbReference type="PROSITE" id="PS00061">
    <property type="entry name" value="ADH_SHORT"/>
    <property type="match status" value="1"/>
</dbReference>
<feature type="domain" description="Ketoreductase" evidence="3">
    <location>
        <begin position="6"/>
        <end position="222"/>
    </location>
</feature>
<dbReference type="Proteomes" id="UP000502248">
    <property type="component" value="Chromosome"/>
</dbReference>
<dbReference type="NCBIfam" id="NF005559">
    <property type="entry name" value="PRK07231.1"/>
    <property type="match status" value="1"/>
</dbReference>
<dbReference type="InterPro" id="IPR036291">
    <property type="entry name" value="NAD(P)-bd_dom_sf"/>
</dbReference>
<dbReference type="PRINTS" id="PR00081">
    <property type="entry name" value="GDHRDH"/>
</dbReference>
<dbReference type="InterPro" id="IPR020904">
    <property type="entry name" value="Sc_DH/Rdtase_CS"/>
</dbReference>
<dbReference type="SMART" id="SM00822">
    <property type="entry name" value="PKS_KR"/>
    <property type="match status" value="1"/>
</dbReference>
<dbReference type="EMBL" id="CP051680">
    <property type="protein sequence ID" value="QJD82100.1"/>
    <property type="molecule type" value="Genomic_DNA"/>
</dbReference>
<organism evidence="4 5">
    <name type="scientific">Cohnella herbarum</name>
    <dbReference type="NCBI Taxonomy" id="2728023"/>
    <lineage>
        <taxon>Bacteria</taxon>
        <taxon>Bacillati</taxon>
        <taxon>Bacillota</taxon>
        <taxon>Bacilli</taxon>
        <taxon>Bacillales</taxon>
        <taxon>Paenibacillaceae</taxon>
        <taxon>Cohnella</taxon>
    </lineage>
</organism>
<comment type="similarity">
    <text evidence="1">Belongs to the short-chain dehydrogenases/reductases (SDR) family.</text>
</comment>
<dbReference type="GO" id="GO:0008206">
    <property type="term" value="P:bile acid metabolic process"/>
    <property type="evidence" value="ECO:0007669"/>
    <property type="project" value="UniProtKB-ARBA"/>
</dbReference>
<dbReference type="FunFam" id="3.40.50.720:FF:000084">
    <property type="entry name" value="Short-chain dehydrogenase reductase"/>
    <property type="match status" value="1"/>
</dbReference>
<dbReference type="KEGG" id="cheb:HH215_02175"/>
<dbReference type="SUPFAM" id="SSF51735">
    <property type="entry name" value="NAD(P)-binding Rossmann-fold domains"/>
    <property type="match status" value="1"/>
</dbReference>
<name>A0A7Z2ZJT2_9BACL</name>
<dbReference type="GO" id="GO:0048038">
    <property type="term" value="F:quinone binding"/>
    <property type="evidence" value="ECO:0007669"/>
    <property type="project" value="TreeGrafter"/>
</dbReference>
<dbReference type="InterPro" id="IPR057326">
    <property type="entry name" value="KR_dom"/>
</dbReference>
<dbReference type="GO" id="GO:0006633">
    <property type="term" value="P:fatty acid biosynthetic process"/>
    <property type="evidence" value="ECO:0007669"/>
    <property type="project" value="TreeGrafter"/>
</dbReference>
<dbReference type="AlphaFoldDB" id="A0A7Z2ZJT2"/>
<dbReference type="PANTHER" id="PTHR42760">
    <property type="entry name" value="SHORT-CHAIN DEHYDROGENASES/REDUCTASES FAMILY MEMBER"/>
    <property type="match status" value="1"/>
</dbReference>
<protein>
    <submittedName>
        <fullName evidence="4">3-oxoacyl-ACP reductase FabG</fullName>
    </submittedName>
</protein>
<accession>A0A7Z2ZJT2</accession>
<dbReference type="PANTHER" id="PTHR42760:SF83">
    <property type="entry name" value="(3R)-3-HYDROXYACYL-COA DEHYDROGENASE"/>
    <property type="match status" value="1"/>
</dbReference>
<proteinExistence type="inferred from homology"/>
<evidence type="ECO:0000313" key="4">
    <source>
        <dbReference type="EMBL" id="QJD82100.1"/>
    </source>
</evidence>
<gene>
    <name evidence="4" type="ORF">HH215_02175</name>
</gene>
<reference evidence="4 5" key="1">
    <citation type="submission" date="2020-04" db="EMBL/GenBank/DDBJ databases">
        <title>Genome sequencing of novel species.</title>
        <authorList>
            <person name="Heo J."/>
            <person name="Kim S.-J."/>
            <person name="Kim J.-S."/>
            <person name="Hong S.-B."/>
            <person name="Kwon S.-W."/>
        </authorList>
    </citation>
    <scope>NUCLEOTIDE SEQUENCE [LARGE SCALE GENOMIC DNA]</scope>
    <source>
        <strain evidence="4 5">MFER-1</strain>
    </source>
</reference>
<dbReference type="RefSeq" id="WP_169278403.1">
    <property type="nucleotide sequence ID" value="NZ_CP051680.1"/>
</dbReference>
<keyword evidence="5" id="KW-1185">Reference proteome</keyword>
<dbReference type="InterPro" id="IPR002347">
    <property type="entry name" value="SDR_fam"/>
</dbReference>
<dbReference type="PRINTS" id="PR00080">
    <property type="entry name" value="SDRFAMILY"/>
</dbReference>
<evidence type="ECO:0000313" key="5">
    <source>
        <dbReference type="Proteomes" id="UP000502248"/>
    </source>
</evidence>
<evidence type="ECO:0000259" key="3">
    <source>
        <dbReference type="SMART" id="SM00822"/>
    </source>
</evidence>
<dbReference type="Gene3D" id="3.40.50.720">
    <property type="entry name" value="NAD(P)-binding Rossmann-like Domain"/>
    <property type="match status" value="1"/>
</dbReference>
<dbReference type="Pfam" id="PF13561">
    <property type="entry name" value="adh_short_C2"/>
    <property type="match status" value="1"/>
</dbReference>
<sequence length="252" mass="26495">MKLKGKRALVTGGSRGIGGAVVEALSNEGACVAINYLSDANSAQALKDAIESRGGKAITVQGDVGKYDDVDRMIEETVQGLGGIDIVVNNAGICWFMPFLEISREAWERTMGVDLTGTFYCSQQAAKRMVEQGSGGRIINVTSVGAFQSNATQTHYCAAKGGVDILTKGMAIELAPYGITVNNLAPGTIVTDINADFFSEPGNLDRYHQKIPLGRLGQPQECAGAAVFLASDDSSYITGTTILIDGGHLAQL</sequence>
<dbReference type="GO" id="GO:0016616">
    <property type="term" value="F:oxidoreductase activity, acting on the CH-OH group of donors, NAD or NADP as acceptor"/>
    <property type="evidence" value="ECO:0007669"/>
    <property type="project" value="TreeGrafter"/>
</dbReference>
<evidence type="ECO:0000256" key="2">
    <source>
        <dbReference type="ARBA" id="ARBA00023002"/>
    </source>
</evidence>
<evidence type="ECO:0000256" key="1">
    <source>
        <dbReference type="ARBA" id="ARBA00006484"/>
    </source>
</evidence>